<gene>
    <name evidence="1" type="ORF">X975_26894</name>
</gene>
<evidence type="ECO:0000313" key="2">
    <source>
        <dbReference type="Proteomes" id="UP000054359"/>
    </source>
</evidence>
<reference evidence="1 2" key="1">
    <citation type="submission" date="2013-11" db="EMBL/GenBank/DDBJ databases">
        <title>Genome sequencing of Stegodyphus mimosarum.</title>
        <authorList>
            <person name="Bechsgaard J."/>
        </authorList>
    </citation>
    <scope>NUCLEOTIDE SEQUENCE [LARGE SCALE GENOMIC DNA]</scope>
</reference>
<protein>
    <submittedName>
        <fullName evidence="1">Uncharacterized protein</fullName>
    </submittedName>
</protein>
<organism evidence="1 2">
    <name type="scientific">Stegodyphus mimosarum</name>
    <name type="common">African social velvet spider</name>
    <dbReference type="NCBI Taxonomy" id="407821"/>
    <lineage>
        <taxon>Eukaryota</taxon>
        <taxon>Metazoa</taxon>
        <taxon>Ecdysozoa</taxon>
        <taxon>Arthropoda</taxon>
        <taxon>Chelicerata</taxon>
        <taxon>Arachnida</taxon>
        <taxon>Araneae</taxon>
        <taxon>Araneomorphae</taxon>
        <taxon>Entelegynae</taxon>
        <taxon>Eresoidea</taxon>
        <taxon>Eresidae</taxon>
        <taxon>Stegodyphus</taxon>
    </lineage>
</organism>
<dbReference type="EMBL" id="KK112142">
    <property type="protein sequence ID" value="KFM56828.1"/>
    <property type="molecule type" value="Genomic_DNA"/>
</dbReference>
<sequence length="60" mass="6762">MVSSTSAKSNCIPSKKLSLKEKFMNNFKAEFDNDYDENVLPASSLSRANHKINVRSKINL</sequence>
<proteinExistence type="predicted"/>
<dbReference type="Proteomes" id="UP000054359">
    <property type="component" value="Unassembled WGS sequence"/>
</dbReference>
<dbReference type="AlphaFoldDB" id="A0A087SVD9"/>
<name>A0A087SVD9_STEMI</name>
<keyword evidence="2" id="KW-1185">Reference proteome</keyword>
<accession>A0A087SVD9</accession>
<feature type="non-terminal residue" evidence="1">
    <location>
        <position position="60"/>
    </location>
</feature>
<evidence type="ECO:0000313" key="1">
    <source>
        <dbReference type="EMBL" id="KFM56828.1"/>
    </source>
</evidence>